<gene>
    <name evidence="2" type="ORF">METZ01_LOCUS112917</name>
</gene>
<reference evidence="2" key="1">
    <citation type="submission" date="2018-05" db="EMBL/GenBank/DDBJ databases">
        <authorList>
            <person name="Lanie J.A."/>
            <person name="Ng W.-L."/>
            <person name="Kazmierczak K.M."/>
            <person name="Andrzejewski T.M."/>
            <person name="Davidsen T.M."/>
            <person name="Wayne K.J."/>
            <person name="Tettelin H."/>
            <person name="Glass J.I."/>
            <person name="Rusch D."/>
            <person name="Podicherti R."/>
            <person name="Tsui H.-C.T."/>
            <person name="Winkler M.E."/>
        </authorList>
    </citation>
    <scope>NUCLEOTIDE SEQUENCE</scope>
</reference>
<sequence>MRKYQLIVLLAISFFTLQCVETLITVNVFQDGNYHMQFQSKGDKEDVYDLDFPIPKQDPWLYKTSKMNNQDGGDSIYVANSEAILSGATIFHSIQDGPGVQRHPIIVKKQKSTFSTSYELLKVFSGRKVQQKYPLLAKVMFNASSDSIDLLIETEIIMYCLKMGMQDLQGKYSIKDLTRERILNHFKGVFYKAEEEGNLFGILNSSSNIEKNKFVIPKSLIKTNFRPFENLLPLNYVSDCIKAMAPYIKEANITVSLNDDTYKFACTLPGRIAHSNADSTSNDTLWWSFSTQDFLNDDYVIEAASVVYYKTNIQRVVVGSALVVLLVLIFISKKRKRS</sequence>
<keyword evidence="1" id="KW-1133">Transmembrane helix</keyword>
<protein>
    <submittedName>
        <fullName evidence="2">Uncharacterized protein</fullName>
    </submittedName>
</protein>
<dbReference type="AlphaFoldDB" id="A0A381X769"/>
<dbReference type="EMBL" id="UINC01014009">
    <property type="protein sequence ID" value="SVA60063.1"/>
    <property type="molecule type" value="Genomic_DNA"/>
</dbReference>
<evidence type="ECO:0000313" key="2">
    <source>
        <dbReference type="EMBL" id="SVA60063.1"/>
    </source>
</evidence>
<keyword evidence="1" id="KW-0472">Membrane</keyword>
<name>A0A381X769_9ZZZZ</name>
<organism evidence="2">
    <name type="scientific">marine metagenome</name>
    <dbReference type="NCBI Taxonomy" id="408172"/>
    <lineage>
        <taxon>unclassified sequences</taxon>
        <taxon>metagenomes</taxon>
        <taxon>ecological metagenomes</taxon>
    </lineage>
</organism>
<keyword evidence="1" id="KW-0812">Transmembrane</keyword>
<feature type="transmembrane region" description="Helical" evidence="1">
    <location>
        <begin position="313"/>
        <end position="331"/>
    </location>
</feature>
<evidence type="ECO:0000256" key="1">
    <source>
        <dbReference type="SAM" id="Phobius"/>
    </source>
</evidence>
<accession>A0A381X769</accession>
<proteinExistence type="predicted"/>